<dbReference type="AlphaFoldDB" id="K2H0Q9"/>
<name>K2H0Q9_9BACT</name>
<dbReference type="EMBL" id="AMFJ01000181">
    <property type="protein sequence ID" value="EKE29405.1"/>
    <property type="molecule type" value="Genomic_DNA"/>
</dbReference>
<proteinExistence type="predicted"/>
<reference evidence="1" key="1">
    <citation type="journal article" date="2012" name="Science">
        <title>Fermentation, hydrogen, and sulfur metabolism in multiple uncultivated bacterial phyla.</title>
        <authorList>
            <person name="Wrighton K.C."/>
            <person name="Thomas B.C."/>
            <person name="Sharon I."/>
            <person name="Miller C.S."/>
            <person name="Castelle C.J."/>
            <person name="VerBerkmoes N.C."/>
            <person name="Wilkins M.J."/>
            <person name="Hettich R.L."/>
            <person name="Lipton M.S."/>
            <person name="Williams K.H."/>
            <person name="Long P.E."/>
            <person name="Banfield J.F."/>
        </authorList>
    </citation>
    <scope>NUCLEOTIDE SEQUENCE [LARGE SCALE GENOMIC DNA]</scope>
</reference>
<protein>
    <submittedName>
        <fullName evidence="1">Uncharacterized protein</fullName>
    </submittedName>
</protein>
<evidence type="ECO:0000313" key="1">
    <source>
        <dbReference type="EMBL" id="EKE29405.1"/>
    </source>
</evidence>
<sequence length="117" mass="13642">MIWIFGGGKITFSTFPEALNTMFSEYPDIPDMLINKVIFDAQDEGALQEFMDNMNAVNEENGKLGISDHEERLLVDSFRSLLQNYDSMKVQRKNLFAMRQKEEEEKNLLWDDLNLTL</sequence>
<comment type="caution">
    <text evidence="1">The sequence shown here is derived from an EMBL/GenBank/DDBJ whole genome shotgun (WGS) entry which is preliminary data.</text>
</comment>
<accession>K2H0Q9</accession>
<organism evidence="1">
    <name type="scientific">uncultured bacterium</name>
    <name type="common">gcode 4</name>
    <dbReference type="NCBI Taxonomy" id="1234023"/>
    <lineage>
        <taxon>Bacteria</taxon>
        <taxon>environmental samples</taxon>
    </lineage>
</organism>
<gene>
    <name evidence="1" type="ORF">ACD_2C00181G0013</name>
</gene>